<evidence type="ECO:0000313" key="2">
    <source>
        <dbReference type="EMBL" id="WBA10381.1"/>
    </source>
</evidence>
<dbReference type="InterPro" id="IPR021124">
    <property type="entry name" value="CRISPR-assoc_prot_Cas5"/>
</dbReference>
<organism evidence="2 3">
    <name type="scientific">Salinivibrio kushneri</name>
    <dbReference type="NCBI Taxonomy" id="1908198"/>
    <lineage>
        <taxon>Bacteria</taxon>
        <taxon>Pseudomonadati</taxon>
        <taxon>Pseudomonadota</taxon>
        <taxon>Gammaproteobacteria</taxon>
        <taxon>Vibrionales</taxon>
        <taxon>Vibrionaceae</taxon>
        <taxon>Salinivibrio</taxon>
    </lineage>
</organism>
<dbReference type="GO" id="GO:0051607">
    <property type="term" value="P:defense response to virus"/>
    <property type="evidence" value="ECO:0007669"/>
    <property type="project" value="UniProtKB-KW"/>
</dbReference>
<dbReference type="NCBIfam" id="TIGR02593">
    <property type="entry name" value="CRISPR_cas5"/>
    <property type="match status" value="1"/>
</dbReference>
<dbReference type="AlphaFoldDB" id="A0AA47KNZ6"/>
<dbReference type="RefSeq" id="WP_269580397.1">
    <property type="nucleotide sequence ID" value="NZ_CP114589.1"/>
</dbReference>
<name>A0AA47KNZ6_9GAMM</name>
<keyword evidence="1" id="KW-0051">Antiviral defense</keyword>
<evidence type="ECO:0000313" key="3">
    <source>
        <dbReference type="Proteomes" id="UP001164748"/>
    </source>
</evidence>
<dbReference type="InterPro" id="IPR010147">
    <property type="entry name" value="CRISPR-assoc_prot_CasD"/>
</dbReference>
<dbReference type="CDD" id="cd09756">
    <property type="entry name" value="Cas5_I-E"/>
    <property type="match status" value="1"/>
</dbReference>
<dbReference type="InterPro" id="IPR013422">
    <property type="entry name" value="CRISPR-assoc_prot_Cas5_N"/>
</dbReference>
<proteinExistence type="predicted"/>
<sequence length="249" mass="27749">MRDYLVFRLYGPLASWGEPAVGGDRPTSAYPSRSAVLGLLGAALGIKRDDETQLLSLQQSVCIGIKQCVPGSLLRDYHTAQVPSHDKKRIHRTRQSELKTGKKLQTVLSKRDYRCDGLWVVAVWLSPSATMSLNELKKALLKPVYPLSLGRKACPPALPLQPTLVANADLKSALDMEFPAITASNKSDALWLGATPYATYFWEGDVGEIDDERVLTTHPWDEPINRGRWQFKQRVMHQLTVEEANDVPV</sequence>
<dbReference type="Pfam" id="PF09704">
    <property type="entry name" value="Cas_Cas5d"/>
    <property type="match status" value="1"/>
</dbReference>
<accession>A0AA47KNZ6</accession>
<evidence type="ECO:0000256" key="1">
    <source>
        <dbReference type="ARBA" id="ARBA00023118"/>
    </source>
</evidence>
<dbReference type="GO" id="GO:0003723">
    <property type="term" value="F:RNA binding"/>
    <property type="evidence" value="ECO:0007669"/>
    <property type="project" value="InterPro"/>
</dbReference>
<dbReference type="EMBL" id="CP114589">
    <property type="protein sequence ID" value="WBA10381.1"/>
    <property type="molecule type" value="Genomic_DNA"/>
</dbReference>
<gene>
    <name evidence="2" type="primary">cas5e</name>
    <name evidence="2" type="ORF">N8M53_13575</name>
</gene>
<dbReference type="NCBIfam" id="TIGR01868">
    <property type="entry name" value="casD_Cas5e"/>
    <property type="match status" value="1"/>
</dbReference>
<reference evidence="2" key="1">
    <citation type="submission" date="2022-09" db="EMBL/GenBank/DDBJ databases">
        <authorList>
            <person name="Li Z.-J."/>
        </authorList>
    </citation>
    <scope>NUCLEOTIDE SEQUENCE</scope>
    <source>
        <strain evidence="2">TGB11</strain>
        <plasmid evidence="2">unnamed</plasmid>
    </source>
</reference>
<geneLocation type="plasmid" evidence="2 3">
    <name>unnamed</name>
</geneLocation>
<dbReference type="GO" id="GO:0043571">
    <property type="term" value="P:maintenance of CRISPR repeat elements"/>
    <property type="evidence" value="ECO:0007669"/>
    <property type="project" value="InterPro"/>
</dbReference>
<dbReference type="Gene3D" id="3.30.70.2660">
    <property type="match status" value="1"/>
</dbReference>
<dbReference type="Proteomes" id="UP001164748">
    <property type="component" value="Plasmid unnamed"/>
</dbReference>
<protein>
    <submittedName>
        <fullName evidence="2">Type I-E CRISPR-associated protein Cas5/CasD</fullName>
    </submittedName>
</protein>
<keyword evidence="2" id="KW-0614">Plasmid</keyword>